<proteinExistence type="predicted"/>
<evidence type="ECO:0000313" key="2">
    <source>
        <dbReference type="EMBL" id="KAK9759174.1"/>
    </source>
</evidence>
<dbReference type="EMBL" id="JASPKY010000001">
    <property type="protein sequence ID" value="KAK9759174.1"/>
    <property type="molecule type" value="Genomic_DNA"/>
</dbReference>
<dbReference type="Proteomes" id="UP001458880">
    <property type="component" value="Unassembled WGS sequence"/>
</dbReference>
<sequence length="93" mass="10453">MDLLSLLWENLEGKEGNLAGKKNHFANEDKLKLLESVLPPRTVFKMPVGDHVEEVDLNDYDPNERGSHSSNREAYASDDEDHIHGSGIQCAHQ</sequence>
<keyword evidence="3" id="KW-1185">Reference proteome</keyword>
<name>A0AAW1NGQ0_POPJA</name>
<feature type="compositionally biased region" description="Basic and acidic residues" evidence="1">
    <location>
        <begin position="62"/>
        <end position="71"/>
    </location>
</feature>
<protein>
    <submittedName>
        <fullName evidence="2">Uncharacterized protein</fullName>
    </submittedName>
</protein>
<feature type="region of interest" description="Disordered" evidence="1">
    <location>
        <begin position="55"/>
        <end position="93"/>
    </location>
</feature>
<reference evidence="2 3" key="1">
    <citation type="journal article" date="2024" name="BMC Genomics">
        <title>De novo assembly and annotation of Popillia japonica's genome with initial clues to its potential as an invasive pest.</title>
        <authorList>
            <person name="Cucini C."/>
            <person name="Boschi S."/>
            <person name="Funari R."/>
            <person name="Cardaioli E."/>
            <person name="Iannotti N."/>
            <person name="Marturano G."/>
            <person name="Paoli F."/>
            <person name="Bruttini M."/>
            <person name="Carapelli A."/>
            <person name="Frati F."/>
            <person name="Nardi F."/>
        </authorList>
    </citation>
    <scope>NUCLEOTIDE SEQUENCE [LARGE SCALE GENOMIC DNA]</scope>
    <source>
        <strain evidence="2">DMR45628</strain>
    </source>
</reference>
<evidence type="ECO:0000313" key="3">
    <source>
        <dbReference type="Proteomes" id="UP001458880"/>
    </source>
</evidence>
<evidence type="ECO:0000256" key="1">
    <source>
        <dbReference type="SAM" id="MobiDB-lite"/>
    </source>
</evidence>
<accession>A0AAW1NGQ0</accession>
<dbReference type="AlphaFoldDB" id="A0AAW1NGQ0"/>
<organism evidence="2 3">
    <name type="scientific">Popillia japonica</name>
    <name type="common">Japanese beetle</name>
    <dbReference type="NCBI Taxonomy" id="7064"/>
    <lineage>
        <taxon>Eukaryota</taxon>
        <taxon>Metazoa</taxon>
        <taxon>Ecdysozoa</taxon>
        <taxon>Arthropoda</taxon>
        <taxon>Hexapoda</taxon>
        <taxon>Insecta</taxon>
        <taxon>Pterygota</taxon>
        <taxon>Neoptera</taxon>
        <taxon>Endopterygota</taxon>
        <taxon>Coleoptera</taxon>
        <taxon>Polyphaga</taxon>
        <taxon>Scarabaeiformia</taxon>
        <taxon>Scarabaeidae</taxon>
        <taxon>Rutelinae</taxon>
        <taxon>Popillia</taxon>
    </lineage>
</organism>
<comment type="caution">
    <text evidence="2">The sequence shown here is derived from an EMBL/GenBank/DDBJ whole genome shotgun (WGS) entry which is preliminary data.</text>
</comment>
<gene>
    <name evidence="2" type="ORF">QE152_g64</name>
</gene>